<dbReference type="GO" id="GO:0010468">
    <property type="term" value="P:regulation of gene expression"/>
    <property type="evidence" value="ECO:0007669"/>
    <property type="project" value="TreeGrafter"/>
</dbReference>
<keyword evidence="2" id="KW-0479">Metal-binding</keyword>
<dbReference type="InterPro" id="IPR036236">
    <property type="entry name" value="Znf_C2H2_sf"/>
</dbReference>
<evidence type="ECO:0000313" key="12">
    <source>
        <dbReference type="Proteomes" id="UP000299102"/>
    </source>
</evidence>
<keyword evidence="7" id="KW-0539">Nucleus</keyword>
<evidence type="ECO:0000256" key="6">
    <source>
        <dbReference type="ARBA" id="ARBA00023125"/>
    </source>
</evidence>
<dbReference type="OrthoDB" id="8117402at2759"/>
<feature type="domain" description="C2H2-type" evidence="10">
    <location>
        <begin position="94"/>
        <end position="121"/>
    </location>
</feature>
<feature type="domain" description="C2H2-type" evidence="10">
    <location>
        <begin position="210"/>
        <end position="237"/>
    </location>
</feature>
<dbReference type="SMART" id="SM00355">
    <property type="entry name" value="ZnF_C2H2"/>
    <property type="match status" value="7"/>
</dbReference>
<dbReference type="EMBL" id="BGZK01001327">
    <property type="protein sequence ID" value="GBP77350.1"/>
    <property type="molecule type" value="Genomic_DNA"/>
</dbReference>
<dbReference type="InterPro" id="IPR050331">
    <property type="entry name" value="Zinc_finger"/>
</dbReference>
<keyword evidence="5" id="KW-0862">Zinc</keyword>
<evidence type="ECO:0000313" key="11">
    <source>
        <dbReference type="EMBL" id="GBP77350.1"/>
    </source>
</evidence>
<evidence type="ECO:0000256" key="8">
    <source>
        <dbReference type="PROSITE-ProRule" id="PRU00042"/>
    </source>
</evidence>
<keyword evidence="12" id="KW-1185">Reference proteome</keyword>
<keyword evidence="3" id="KW-0677">Repeat</keyword>
<dbReference type="PANTHER" id="PTHR16515">
    <property type="entry name" value="PR DOMAIN ZINC FINGER PROTEIN"/>
    <property type="match status" value="1"/>
</dbReference>
<reference evidence="11 12" key="1">
    <citation type="journal article" date="2019" name="Commun. Biol.">
        <title>The bagworm genome reveals a unique fibroin gene that provides high tensile strength.</title>
        <authorList>
            <person name="Kono N."/>
            <person name="Nakamura H."/>
            <person name="Ohtoshi R."/>
            <person name="Tomita M."/>
            <person name="Numata K."/>
            <person name="Arakawa K."/>
        </authorList>
    </citation>
    <scope>NUCLEOTIDE SEQUENCE [LARGE SCALE GENOMIC DNA]</scope>
</reference>
<dbReference type="STRING" id="151549.A0A4C1YQC5"/>
<evidence type="ECO:0000256" key="1">
    <source>
        <dbReference type="ARBA" id="ARBA00004123"/>
    </source>
</evidence>
<dbReference type="PROSITE" id="PS50157">
    <property type="entry name" value="ZINC_FINGER_C2H2_2"/>
    <property type="match status" value="5"/>
</dbReference>
<sequence length="539" mass="62665">MEDDNVNDVDTPNSDDDVGIEEERLYNHDDVVSQIETDDDNLTDKLSRFPNKRARPRELSYTSSPEGARCNECGNTFSSDSLLRVHYCINYPKFQCEHCGKAFMTTMALNNHLMLHNEKQYQCGNCTKTFSSLKLLGKHQALEHSNFGEKGVYACEYCNKKFRYSMSKERHMQKKHEVVLYSCPLCNYKSKRQYLKSHLANKHHIGEKKHECIYCNKKFSRAIALKEHLRIHLDDRKDVCRVCNKHFIHKCSLKGHIQTHMKRGEYEGDPRELLEHAERTDDEYEPLENFSKLRGKDKSCAVGQYDYDRDVNMPSVACNKWFNSVQLEKMFREETTVASTEQTQDGMVEEFLLEDEELDEIGQALSRDGQAPSIREWADKGRSGLRGSGPPELLLTGERYKRMMFYNPAVDPREGHYRGLTPSQGLGLRLTIAIALEPVPTVQSKEITHQPVYTKQRLQRGLRNLYLRSQRRQRLKAPDFERQRQLYFLVIVSNGARCVLSPMRWFNSSLWAADAHRQLCDQCWKRRPHVPALLITGLV</sequence>
<name>A0A4C1YQC5_EUMVA</name>
<feature type="compositionally biased region" description="Acidic residues" evidence="9">
    <location>
        <begin position="1"/>
        <end position="20"/>
    </location>
</feature>
<evidence type="ECO:0000256" key="2">
    <source>
        <dbReference type="ARBA" id="ARBA00022723"/>
    </source>
</evidence>
<dbReference type="GO" id="GO:0008270">
    <property type="term" value="F:zinc ion binding"/>
    <property type="evidence" value="ECO:0007669"/>
    <property type="project" value="UniProtKB-KW"/>
</dbReference>
<feature type="domain" description="C2H2-type" evidence="10">
    <location>
        <begin position="153"/>
        <end position="176"/>
    </location>
</feature>
<accession>A0A4C1YQC5</accession>
<feature type="region of interest" description="Disordered" evidence="9">
    <location>
        <begin position="1"/>
        <end position="27"/>
    </location>
</feature>
<dbReference type="SUPFAM" id="SSF57667">
    <property type="entry name" value="beta-beta-alpha zinc fingers"/>
    <property type="match status" value="4"/>
</dbReference>
<protein>
    <submittedName>
        <fullName evidence="11">Zinc finger protein 112</fullName>
    </submittedName>
</protein>
<evidence type="ECO:0000256" key="4">
    <source>
        <dbReference type="ARBA" id="ARBA00022771"/>
    </source>
</evidence>
<keyword evidence="4 8" id="KW-0863">Zinc-finger</keyword>
<dbReference type="Proteomes" id="UP000299102">
    <property type="component" value="Unassembled WGS sequence"/>
</dbReference>
<dbReference type="GO" id="GO:0003677">
    <property type="term" value="F:DNA binding"/>
    <property type="evidence" value="ECO:0007669"/>
    <property type="project" value="UniProtKB-KW"/>
</dbReference>
<dbReference type="Pfam" id="PF00096">
    <property type="entry name" value="zf-C2H2"/>
    <property type="match status" value="3"/>
</dbReference>
<dbReference type="InterPro" id="IPR013087">
    <property type="entry name" value="Znf_C2H2_type"/>
</dbReference>
<dbReference type="Gene3D" id="3.30.160.60">
    <property type="entry name" value="Classic Zinc Finger"/>
    <property type="match status" value="3"/>
</dbReference>
<dbReference type="PANTHER" id="PTHR16515:SF49">
    <property type="entry name" value="GASTRULA ZINC FINGER PROTEIN XLCGF49.1-LIKE-RELATED"/>
    <property type="match status" value="1"/>
</dbReference>
<evidence type="ECO:0000256" key="5">
    <source>
        <dbReference type="ARBA" id="ARBA00022833"/>
    </source>
</evidence>
<keyword evidence="6" id="KW-0238">DNA-binding</keyword>
<feature type="domain" description="C2H2-type" evidence="10">
    <location>
        <begin position="121"/>
        <end position="149"/>
    </location>
</feature>
<organism evidence="11 12">
    <name type="scientific">Eumeta variegata</name>
    <name type="common">Bagworm moth</name>
    <name type="synonym">Eumeta japonica</name>
    <dbReference type="NCBI Taxonomy" id="151549"/>
    <lineage>
        <taxon>Eukaryota</taxon>
        <taxon>Metazoa</taxon>
        <taxon>Ecdysozoa</taxon>
        <taxon>Arthropoda</taxon>
        <taxon>Hexapoda</taxon>
        <taxon>Insecta</taxon>
        <taxon>Pterygota</taxon>
        <taxon>Neoptera</taxon>
        <taxon>Endopterygota</taxon>
        <taxon>Lepidoptera</taxon>
        <taxon>Glossata</taxon>
        <taxon>Ditrysia</taxon>
        <taxon>Tineoidea</taxon>
        <taxon>Psychidae</taxon>
        <taxon>Oiketicinae</taxon>
        <taxon>Eumeta</taxon>
    </lineage>
</organism>
<evidence type="ECO:0000256" key="3">
    <source>
        <dbReference type="ARBA" id="ARBA00022737"/>
    </source>
</evidence>
<dbReference type="FunFam" id="3.30.160.60:FF:000110">
    <property type="entry name" value="Zinc finger protein-like"/>
    <property type="match status" value="1"/>
</dbReference>
<dbReference type="AlphaFoldDB" id="A0A4C1YQC5"/>
<proteinExistence type="predicted"/>
<evidence type="ECO:0000259" key="10">
    <source>
        <dbReference type="PROSITE" id="PS50157"/>
    </source>
</evidence>
<dbReference type="GO" id="GO:0005634">
    <property type="term" value="C:nucleus"/>
    <property type="evidence" value="ECO:0007669"/>
    <property type="project" value="UniProtKB-SubCell"/>
</dbReference>
<comment type="subcellular location">
    <subcellularLocation>
        <location evidence="1">Nucleus</location>
    </subcellularLocation>
</comment>
<feature type="domain" description="C2H2-type" evidence="10">
    <location>
        <begin position="238"/>
        <end position="265"/>
    </location>
</feature>
<evidence type="ECO:0000256" key="7">
    <source>
        <dbReference type="ARBA" id="ARBA00023242"/>
    </source>
</evidence>
<gene>
    <name evidence="11" type="primary">Znf112</name>
    <name evidence="11" type="ORF">EVAR_54722_1</name>
</gene>
<evidence type="ECO:0000256" key="9">
    <source>
        <dbReference type="SAM" id="MobiDB-lite"/>
    </source>
</evidence>
<comment type="caution">
    <text evidence="11">The sequence shown here is derived from an EMBL/GenBank/DDBJ whole genome shotgun (WGS) entry which is preliminary data.</text>
</comment>
<dbReference type="PROSITE" id="PS00028">
    <property type="entry name" value="ZINC_FINGER_C2H2_1"/>
    <property type="match status" value="5"/>
</dbReference>